<evidence type="ECO:0000313" key="3">
    <source>
        <dbReference type="EMBL" id="PZQ14064.1"/>
    </source>
</evidence>
<dbReference type="InterPro" id="IPR045155">
    <property type="entry name" value="Beta-lactam_cat"/>
</dbReference>
<gene>
    <name evidence="3" type="ORF">DI564_10930</name>
</gene>
<evidence type="ECO:0000313" key="4">
    <source>
        <dbReference type="Proteomes" id="UP000249046"/>
    </source>
</evidence>
<dbReference type="PANTHER" id="PTHR35333">
    <property type="entry name" value="BETA-LACTAMASE"/>
    <property type="match status" value="1"/>
</dbReference>
<dbReference type="Gene3D" id="3.40.710.10">
    <property type="entry name" value="DD-peptidase/beta-lactamase superfamily"/>
    <property type="match status" value="1"/>
</dbReference>
<dbReference type="GO" id="GO:0030655">
    <property type="term" value="P:beta-lactam antibiotic catabolic process"/>
    <property type="evidence" value="ECO:0007669"/>
    <property type="project" value="InterPro"/>
</dbReference>
<dbReference type="PANTHER" id="PTHR35333:SF5">
    <property type="entry name" value="CONSERVED LIPOPROTEIN LPQF-RELATED"/>
    <property type="match status" value="1"/>
</dbReference>
<proteinExistence type="predicted"/>
<dbReference type="SUPFAM" id="SSF56601">
    <property type="entry name" value="beta-lactamase/transpeptidase-like"/>
    <property type="match status" value="1"/>
</dbReference>
<dbReference type="Proteomes" id="UP000249046">
    <property type="component" value="Unassembled WGS sequence"/>
</dbReference>
<dbReference type="Pfam" id="PF13354">
    <property type="entry name" value="Beta-lactamase2"/>
    <property type="match status" value="1"/>
</dbReference>
<protein>
    <recommendedName>
        <fullName evidence="2">Beta-lactamase class A catalytic domain-containing protein</fullName>
    </recommendedName>
</protein>
<feature type="domain" description="Beta-lactamase class A catalytic" evidence="2">
    <location>
        <begin position="220"/>
        <end position="318"/>
    </location>
</feature>
<dbReference type="EMBL" id="QFPO01000008">
    <property type="protein sequence ID" value="PZQ14064.1"/>
    <property type="molecule type" value="Genomic_DNA"/>
</dbReference>
<dbReference type="InterPro" id="IPR012338">
    <property type="entry name" value="Beta-lactam/transpept-like"/>
</dbReference>
<organism evidence="3 4">
    <name type="scientific">Rhodanobacter denitrificans</name>
    <dbReference type="NCBI Taxonomy" id="666685"/>
    <lineage>
        <taxon>Bacteria</taxon>
        <taxon>Pseudomonadati</taxon>
        <taxon>Pseudomonadota</taxon>
        <taxon>Gammaproteobacteria</taxon>
        <taxon>Lysobacterales</taxon>
        <taxon>Rhodanobacteraceae</taxon>
        <taxon>Rhodanobacter</taxon>
    </lineage>
</organism>
<dbReference type="GO" id="GO:0046677">
    <property type="term" value="P:response to antibiotic"/>
    <property type="evidence" value="ECO:0007669"/>
    <property type="project" value="InterPro"/>
</dbReference>
<sequence>MTADPPAIRAVTGIGPVRSARMNRGIGVLFGLLVAASAQARPLFVDGFEPPSIAPLFPVVDGEFQLPPGPAADQLRWLIGELAAGQTTTIAEIDAHFDPAWLAQTSAEATRTFIDSVRSSYPDARITDVIGVTPVRATVVIDSPGSGPPSGFVSFGTRYADGGRITLLGVSGYGGSVQYPVDRTLTMSQAVARFATLSSNPALLVGRIGAGGACTAIDGHQADAPRATASVFKLWVLGALGRGIAAGPIASAEALPMVASEIAPGGIINAEPVGTPFTIAELATLMIGISDNTATDLLHERVGRAALTQVVDAYGVAEPDLLLPFLNISEQFHVFRSFPLAEALGYVQGSQAYKQQFLTERIEPLGPNNGGPYFHTDLLTGGTWRASPLDVCRAFGQLRRLPQGSEALATVDAALGAQVAQPDVRRGWDRVWYKGGSLSSGAGGYHVLTHAWMLENAGEDPYVVVAMANSQAGGIDPFAVQSVTGRLLELVRLGR</sequence>
<evidence type="ECO:0000259" key="2">
    <source>
        <dbReference type="Pfam" id="PF13354"/>
    </source>
</evidence>
<reference evidence="3 4" key="1">
    <citation type="submission" date="2017-08" db="EMBL/GenBank/DDBJ databases">
        <title>Infants hospitalized years apart are colonized by the same room-sourced microbial strains.</title>
        <authorList>
            <person name="Brooks B."/>
            <person name="Olm M.R."/>
            <person name="Firek B.A."/>
            <person name="Baker R."/>
            <person name="Thomas B.C."/>
            <person name="Morowitz M.J."/>
            <person name="Banfield J.F."/>
        </authorList>
    </citation>
    <scope>NUCLEOTIDE SEQUENCE [LARGE SCALE GENOMIC DNA]</scope>
    <source>
        <strain evidence="3">S2_005_003_R2_42</strain>
    </source>
</reference>
<dbReference type="InterPro" id="IPR000871">
    <property type="entry name" value="Beta-lactam_class-A"/>
</dbReference>
<dbReference type="AlphaFoldDB" id="A0A2W5KEA8"/>
<comment type="caution">
    <text evidence="3">The sequence shown here is derived from an EMBL/GenBank/DDBJ whole genome shotgun (WGS) entry which is preliminary data.</text>
</comment>
<accession>A0A2W5KEA8</accession>
<evidence type="ECO:0000256" key="1">
    <source>
        <dbReference type="ARBA" id="ARBA00001526"/>
    </source>
</evidence>
<comment type="catalytic activity">
    <reaction evidence="1">
        <text>a beta-lactam + H2O = a substituted beta-amino acid</text>
        <dbReference type="Rhea" id="RHEA:20401"/>
        <dbReference type="ChEBI" id="CHEBI:15377"/>
        <dbReference type="ChEBI" id="CHEBI:35627"/>
        <dbReference type="ChEBI" id="CHEBI:140347"/>
        <dbReference type="EC" id="3.5.2.6"/>
    </reaction>
</comment>
<name>A0A2W5KEA8_9GAMM</name>
<dbReference type="GO" id="GO:0008800">
    <property type="term" value="F:beta-lactamase activity"/>
    <property type="evidence" value="ECO:0007669"/>
    <property type="project" value="UniProtKB-EC"/>
</dbReference>
<dbReference type="Gene3D" id="3.10.450.280">
    <property type="match status" value="1"/>
</dbReference>